<feature type="compositionally biased region" description="Basic and acidic residues" evidence="1">
    <location>
        <begin position="77"/>
        <end position="95"/>
    </location>
</feature>
<feature type="signal peptide" evidence="2">
    <location>
        <begin position="1"/>
        <end position="20"/>
    </location>
</feature>
<dbReference type="AlphaFoldDB" id="A0A7C9E8G5"/>
<evidence type="ECO:0000256" key="2">
    <source>
        <dbReference type="SAM" id="SignalP"/>
    </source>
</evidence>
<protein>
    <submittedName>
        <fullName evidence="3">Uncharacterized protein</fullName>
    </submittedName>
</protein>
<feature type="region of interest" description="Disordered" evidence="1">
    <location>
        <begin position="76"/>
        <end position="95"/>
    </location>
</feature>
<evidence type="ECO:0000313" key="3">
    <source>
        <dbReference type="EMBL" id="MBA4658145.1"/>
    </source>
</evidence>
<reference evidence="3" key="1">
    <citation type="journal article" date="2013" name="J. Plant Res.">
        <title>Effect of fungi and light on seed germination of three Opuntia species from semiarid lands of central Mexico.</title>
        <authorList>
            <person name="Delgado-Sanchez P."/>
            <person name="Jimenez-Bremont J.F."/>
            <person name="Guerrero-Gonzalez Mde L."/>
            <person name="Flores J."/>
        </authorList>
    </citation>
    <scope>NUCLEOTIDE SEQUENCE</scope>
    <source>
        <tissue evidence="3">Cladode</tissue>
    </source>
</reference>
<evidence type="ECO:0000256" key="1">
    <source>
        <dbReference type="SAM" id="MobiDB-lite"/>
    </source>
</evidence>
<name>A0A7C9E8G5_OPUST</name>
<proteinExistence type="predicted"/>
<dbReference type="EMBL" id="GISG01199442">
    <property type="protein sequence ID" value="MBA4658145.1"/>
    <property type="molecule type" value="Transcribed_RNA"/>
</dbReference>
<keyword evidence="2" id="KW-0732">Signal</keyword>
<reference evidence="3" key="2">
    <citation type="submission" date="2020-07" db="EMBL/GenBank/DDBJ databases">
        <authorList>
            <person name="Vera ALvarez R."/>
            <person name="Arias-Moreno D.M."/>
            <person name="Jimenez-Jacinto V."/>
            <person name="Jimenez-Bremont J.F."/>
            <person name="Swaminathan K."/>
            <person name="Moose S.P."/>
            <person name="Guerrero-Gonzalez M.L."/>
            <person name="Marino-Ramirez L."/>
            <person name="Landsman D."/>
            <person name="Rodriguez-Kessler M."/>
            <person name="Delgado-Sanchez P."/>
        </authorList>
    </citation>
    <scope>NUCLEOTIDE SEQUENCE</scope>
    <source>
        <tissue evidence="3">Cladode</tissue>
    </source>
</reference>
<organism evidence="3">
    <name type="scientific">Opuntia streptacantha</name>
    <name type="common">Prickly pear cactus</name>
    <name type="synonym">Opuntia cardona</name>
    <dbReference type="NCBI Taxonomy" id="393608"/>
    <lineage>
        <taxon>Eukaryota</taxon>
        <taxon>Viridiplantae</taxon>
        <taxon>Streptophyta</taxon>
        <taxon>Embryophyta</taxon>
        <taxon>Tracheophyta</taxon>
        <taxon>Spermatophyta</taxon>
        <taxon>Magnoliopsida</taxon>
        <taxon>eudicotyledons</taxon>
        <taxon>Gunneridae</taxon>
        <taxon>Pentapetalae</taxon>
        <taxon>Caryophyllales</taxon>
        <taxon>Cactineae</taxon>
        <taxon>Cactaceae</taxon>
        <taxon>Opuntioideae</taxon>
        <taxon>Opuntia</taxon>
    </lineage>
</organism>
<accession>A0A7C9E8G5</accession>
<feature type="chain" id="PRO_5028048352" evidence="2">
    <location>
        <begin position="21"/>
        <end position="116"/>
    </location>
</feature>
<sequence>MPRLFRRLLLLLHFNRISLNLFRRPTVGHRVQRTRSRQCVDGEVSGVALPKPGKEDLEVMAGVVFGFSKLLGAEPSMKAKRESGKRNSVDGERRESCEVKGCKRSRSSSYCCHCRH</sequence>